<name>A0AA87B709_9FABA</name>
<dbReference type="AlphaFoldDB" id="A0AA87B709"/>
<sequence>MINSDLDGFVSIQAVGGEHHILKLRHASYNVEKLLNALELKHDDDNKLHNLVICGLYRLYVENAQRNGNRVTLWDRRWRKKLWGGGRNSVRSVDRVVRRPKWLTRRVNM</sequence>
<evidence type="ECO:0000313" key="2">
    <source>
        <dbReference type="Proteomes" id="UP001189624"/>
    </source>
</evidence>
<keyword evidence="2" id="KW-1185">Reference proteome</keyword>
<proteinExistence type="predicted"/>
<reference evidence="1" key="1">
    <citation type="submission" date="2023-10" db="EMBL/GenBank/DDBJ databases">
        <authorList>
            <person name="Domelevo Entfellner J.-B."/>
        </authorList>
    </citation>
    <scope>NUCLEOTIDE SEQUENCE</scope>
</reference>
<dbReference type="Proteomes" id="UP001189624">
    <property type="component" value="Chromosome 10"/>
</dbReference>
<organism evidence="1 2">
    <name type="scientific">Sphenostylis stenocarpa</name>
    <dbReference type="NCBI Taxonomy" id="92480"/>
    <lineage>
        <taxon>Eukaryota</taxon>
        <taxon>Viridiplantae</taxon>
        <taxon>Streptophyta</taxon>
        <taxon>Embryophyta</taxon>
        <taxon>Tracheophyta</taxon>
        <taxon>Spermatophyta</taxon>
        <taxon>Magnoliopsida</taxon>
        <taxon>eudicotyledons</taxon>
        <taxon>Gunneridae</taxon>
        <taxon>Pentapetalae</taxon>
        <taxon>rosids</taxon>
        <taxon>fabids</taxon>
        <taxon>Fabales</taxon>
        <taxon>Fabaceae</taxon>
        <taxon>Papilionoideae</taxon>
        <taxon>50 kb inversion clade</taxon>
        <taxon>NPAAA clade</taxon>
        <taxon>indigoferoid/millettioid clade</taxon>
        <taxon>Phaseoleae</taxon>
        <taxon>Sphenostylis</taxon>
    </lineage>
</organism>
<evidence type="ECO:0000313" key="1">
    <source>
        <dbReference type="EMBL" id="CAJ1977371.1"/>
    </source>
</evidence>
<gene>
    <name evidence="1" type="ORF">AYBTSS11_LOCUS29536</name>
</gene>
<accession>A0AA87B709</accession>
<protein>
    <submittedName>
        <fullName evidence="1">Uncharacterized protein</fullName>
    </submittedName>
</protein>
<dbReference type="Gramene" id="rna-AYBTSS11_LOCUS29536">
    <property type="protein sequence ID" value="CAJ1977371.1"/>
    <property type="gene ID" value="gene-AYBTSS11_LOCUS29536"/>
</dbReference>
<dbReference type="EMBL" id="OY731407">
    <property type="protein sequence ID" value="CAJ1977371.1"/>
    <property type="molecule type" value="Genomic_DNA"/>
</dbReference>